<dbReference type="EMBL" id="JAJHUN010000011">
    <property type="protein sequence ID" value="KAJ4144679.1"/>
    <property type="molecule type" value="Genomic_DNA"/>
</dbReference>
<gene>
    <name evidence="2" type="ORF">LMH87_003553</name>
</gene>
<protein>
    <submittedName>
        <fullName evidence="2">Uncharacterized protein</fullName>
    </submittedName>
</protein>
<feature type="region of interest" description="Disordered" evidence="1">
    <location>
        <begin position="60"/>
        <end position="81"/>
    </location>
</feature>
<sequence length="81" mass="8673">MNPPETKNLPKTAESRVSDVDENFSPLTRAQRSGSHFPIESGVRFFLLLALTLVTNKPVLISTRPPPSSVGAVSDGPPKSS</sequence>
<dbReference type="RefSeq" id="XP_056048349.1">
    <property type="nucleotide sequence ID" value="XM_056194412.1"/>
</dbReference>
<organism evidence="2 3">
    <name type="scientific">Akanthomyces muscarius</name>
    <name type="common">Entomopathogenic fungus</name>
    <name type="synonym">Lecanicillium muscarium</name>
    <dbReference type="NCBI Taxonomy" id="2231603"/>
    <lineage>
        <taxon>Eukaryota</taxon>
        <taxon>Fungi</taxon>
        <taxon>Dikarya</taxon>
        <taxon>Ascomycota</taxon>
        <taxon>Pezizomycotina</taxon>
        <taxon>Sordariomycetes</taxon>
        <taxon>Hypocreomycetidae</taxon>
        <taxon>Hypocreales</taxon>
        <taxon>Cordycipitaceae</taxon>
        <taxon>Akanthomyces</taxon>
    </lineage>
</organism>
<dbReference type="KEGG" id="amus:LMH87_003553"/>
<reference evidence="2" key="1">
    <citation type="journal article" date="2023" name="Access Microbiol">
        <title>De-novo genome assembly for Akanthomyces muscarius, a biocontrol agent of insect agricultural pests.</title>
        <authorList>
            <person name="Erdos Z."/>
            <person name="Studholme D.J."/>
            <person name="Raymond B."/>
            <person name="Sharma M."/>
        </authorList>
    </citation>
    <scope>NUCLEOTIDE SEQUENCE</scope>
    <source>
        <strain evidence="2">Ve6</strain>
    </source>
</reference>
<dbReference type="Proteomes" id="UP001144673">
    <property type="component" value="Chromosome 2"/>
</dbReference>
<evidence type="ECO:0000256" key="1">
    <source>
        <dbReference type="SAM" id="MobiDB-lite"/>
    </source>
</evidence>
<proteinExistence type="predicted"/>
<accession>A0A9W8Q252</accession>
<name>A0A9W8Q252_AKAMU</name>
<dbReference type="GeneID" id="80890712"/>
<feature type="region of interest" description="Disordered" evidence="1">
    <location>
        <begin position="1"/>
        <end position="34"/>
    </location>
</feature>
<evidence type="ECO:0000313" key="3">
    <source>
        <dbReference type="Proteomes" id="UP001144673"/>
    </source>
</evidence>
<dbReference type="AlphaFoldDB" id="A0A9W8Q252"/>
<keyword evidence="3" id="KW-1185">Reference proteome</keyword>
<comment type="caution">
    <text evidence="2">The sequence shown here is derived from an EMBL/GenBank/DDBJ whole genome shotgun (WGS) entry which is preliminary data.</text>
</comment>
<evidence type="ECO:0000313" key="2">
    <source>
        <dbReference type="EMBL" id="KAJ4144679.1"/>
    </source>
</evidence>
<feature type="compositionally biased region" description="Polar residues" evidence="1">
    <location>
        <begin position="25"/>
        <end position="34"/>
    </location>
</feature>